<proteinExistence type="predicted"/>
<dbReference type="PANTHER" id="PTHR33122:SF72">
    <property type="entry name" value="BIFUNCTIONAL INHIBITOR_PLANT LIPID TRANSFER PROTEIN_SEED STORAGE HELICAL DOMAIN-CONTAINING PROTEIN"/>
    <property type="match status" value="1"/>
</dbReference>
<sequence length="180" mass="19841">MHCNIEEMKCICFLVFLAIFGIAELNVAEGAGECGRSSPDSEAWKLAPCAMAAQDLNAQVSDSCCQQVRKIGQNPRCLCAVMLSNTAKSSGIKPEVAVTIPKRCNIADRPMGYKCGGIFYFYSIIYRLFIHFSSAFTRFTKFDSHFPSSFASLEIASYILQITLCLSMKAQVMVPGDVFE</sequence>
<feature type="signal peptide" evidence="1">
    <location>
        <begin position="1"/>
        <end position="30"/>
    </location>
</feature>
<dbReference type="OrthoDB" id="678526at2759"/>
<dbReference type="InterPro" id="IPR016140">
    <property type="entry name" value="Bifunc_inhib/LTP/seed_store"/>
</dbReference>
<dbReference type="Pfam" id="PF14368">
    <property type="entry name" value="LTP_2"/>
    <property type="match status" value="1"/>
</dbReference>
<evidence type="ECO:0000259" key="2">
    <source>
        <dbReference type="Pfam" id="PF14368"/>
    </source>
</evidence>
<keyword evidence="1" id="KW-0732">Signal</keyword>
<dbReference type="KEGG" id="dzi:111297577"/>
<dbReference type="InterPro" id="IPR036312">
    <property type="entry name" value="Bifun_inhib/LTP/seed_sf"/>
</dbReference>
<keyword evidence="3" id="KW-1185">Reference proteome</keyword>
<dbReference type="GO" id="GO:0005504">
    <property type="term" value="F:fatty acid binding"/>
    <property type="evidence" value="ECO:0007669"/>
    <property type="project" value="InterPro"/>
</dbReference>
<gene>
    <name evidence="4" type="primary">LOC111297577</name>
</gene>
<evidence type="ECO:0000313" key="3">
    <source>
        <dbReference type="Proteomes" id="UP000515121"/>
    </source>
</evidence>
<evidence type="ECO:0000313" key="4">
    <source>
        <dbReference type="RefSeq" id="XP_022747981.1"/>
    </source>
</evidence>
<organism evidence="3 4">
    <name type="scientific">Durio zibethinus</name>
    <name type="common">Durian</name>
    <dbReference type="NCBI Taxonomy" id="66656"/>
    <lineage>
        <taxon>Eukaryota</taxon>
        <taxon>Viridiplantae</taxon>
        <taxon>Streptophyta</taxon>
        <taxon>Embryophyta</taxon>
        <taxon>Tracheophyta</taxon>
        <taxon>Spermatophyta</taxon>
        <taxon>Magnoliopsida</taxon>
        <taxon>eudicotyledons</taxon>
        <taxon>Gunneridae</taxon>
        <taxon>Pentapetalae</taxon>
        <taxon>rosids</taxon>
        <taxon>malvids</taxon>
        <taxon>Malvales</taxon>
        <taxon>Malvaceae</taxon>
        <taxon>Helicteroideae</taxon>
        <taxon>Durio</taxon>
    </lineage>
</organism>
<protein>
    <submittedName>
        <fullName evidence="4">Uncharacterized protein LOC111297577</fullName>
    </submittedName>
</protein>
<accession>A0A6P5Z6J7</accession>
<dbReference type="CDD" id="cd00010">
    <property type="entry name" value="AAI_LTSS"/>
    <property type="match status" value="1"/>
</dbReference>
<dbReference type="GO" id="GO:0009627">
    <property type="term" value="P:systemic acquired resistance"/>
    <property type="evidence" value="ECO:0007669"/>
    <property type="project" value="InterPro"/>
</dbReference>
<feature type="chain" id="PRO_5028357001" evidence="1">
    <location>
        <begin position="31"/>
        <end position="180"/>
    </location>
</feature>
<name>A0A6P5Z6J7_DURZI</name>
<evidence type="ECO:0000256" key="1">
    <source>
        <dbReference type="SAM" id="SignalP"/>
    </source>
</evidence>
<feature type="domain" description="Bifunctional inhibitor/plant lipid transfer protein/seed storage helical" evidence="2">
    <location>
        <begin position="41"/>
        <end position="111"/>
    </location>
</feature>
<dbReference type="InterPro" id="IPR039265">
    <property type="entry name" value="DIR1-like"/>
</dbReference>
<dbReference type="AlphaFoldDB" id="A0A6P5Z6J7"/>
<dbReference type="RefSeq" id="XP_022747981.1">
    <property type="nucleotide sequence ID" value="XM_022892246.1"/>
</dbReference>
<reference evidence="4" key="1">
    <citation type="submission" date="2025-08" db="UniProtKB">
        <authorList>
            <consortium name="RefSeq"/>
        </authorList>
    </citation>
    <scope>IDENTIFICATION</scope>
    <source>
        <tissue evidence="4">Fruit stalk</tissue>
    </source>
</reference>
<dbReference type="GeneID" id="111297577"/>
<dbReference type="Proteomes" id="UP000515121">
    <property type="component" value="Unplaced"/>
</dbReference>
<dbReference type="PANTHER" id="PTHR33122">
    <property type="entry name" value="LIPID BINDING PROTEIN-RELATED"/>
    <property type="match status" value="1"/>
</dbReference>
<dbReference type="Gene3D" id="1.10.110.10">
    <property type="entry name" value="Plant lipid-transfer and hydrophobic proteins"/>
    <property type="match status" value="1"/>
</dbReference>
<dbReference type="SUPFAM" id="SSF47699">
    <property type="entry name" value="Bifunctional inhibitor/lipid-transfer protein/seed storage 2S albumin"/>
    <property type="match status" value="1"/>
</dbReference>